<dbReference type="EMBL" id="JAMKFB020000255">
    <property type="protein sequence ID" value="KAL0151219.1"/>
    <property type="molecule type" value="Genomic_DNA"/>
</dbReference>
<sequence length="77" mass="8205">VKRAIGSGCRPALSVTQTSSASDVTCSRHLHSTVPATPLAIDTNKPEISFQSFVRVAKDAVLKLLNGSKYPLPIKTQ</sequence>
<keyword evidence="2" id="KW-1185">Reference proteome</keyword>
<dbReference type="AlphaFoldDB" id="A0ABD0MMT8"/>
<accession>A0ABD0MMT8</accession>
<evidence type="ECO:0000313" key="1">
    <source>
        <dbReference type="EMBL" id="KAL0151219.1"/>
    </source>
</evidence>
<protein>
    <submittedName>
        <fullName evidence="1">Uncharacterized protein</fullName>
    </submittedName>
</protein>
<proteinExistence type="predicted"/>
<evidence type="ECO:0000313" key="2">
    <source>
        <dbReference type="Proteomes" id="UP001529510"/>
    </source>
</evidence>
<dbReference type="Proteomes" id="UP001529510">
    <property type="component" value="Unassembled WGS sequence"/>
</dbReference>
<name>A0ABD0MMT8_CIRMR</name>
<feature type="non-terminal residue" evidence="1">
    <location>
        <position position="1"/>
    </location>
</feature>
<gene>
    <name evidence="1" type="ORF">M9458_053410</name>
</gene>
<comment type="caution">
    <text evidence="1">The sequence shown here is derived from an EMBL/GenBank/DDBJ whole genome shotgun (WGS) entry which is preliminary data.</text>
</comment>
<reference evidence="1 2" key="1">
    <citation type="submission" date="2024-05" db="EMBL/GenBank/DDBJ databases">
        <title>Genome sequencing and assembly of Indian major carp, Cirrhinus mrigala (Hamilton, 1822).</title>
        <authorList>
            <person name="Mohindra V."/>
            <person name="Chowdhury L.M."/>
            <person name="Lal K."/>
            <person name="Jena J.K."/>
        </authorList>
    </citation>
    <scope>NUCLEOTIDE SEQUENCE [LARGE SCALE GENOMIC DNA]</scope>
    <source>
        <strain evidence="1">CM1030</strain>
        <tissue evidence="1">Blood</tissue>
    </source>
</reference>
<organism evidence="1 2">
    <name type="scientific">Cirrhinus mrigala</name>
    <name type="common">Mrigala</name>
    <dbReference type="NCBI Taxonomy" id="683832"/>
    <lineage>
        <taxon>Eukaryota</taxon>
        <taxon>Metazoa</taxon>
        <taxon>Chordata</taxon>
        <taxon>Craniata</taxon>
        <taxon>Vertebrata</taxon>
        <taxon>Euteleostomi</taxon>
        <taxon>Actinopterygii</taxon>
        <taxon>Neopterygii</taxon>
        <taxon>Teleostei</taxon>
        <taxon>Ostariophysi</taxon>
        <taxon>Cypriniformes</taxon>
        <taxon>Cyprinidae</taxon>
        <taxon>Labeoninae</taxon>
        <taxon>Labeonini</taxon>
        <taxon>Cirrhinus</taxon>
    </lineage>
</organism>